<protein>
    <submittedName>
        <fullName evidence="1">Uncharacterized protein</fullName>
    </submittedName>
</protein>
<proteinExistence type="predicted"/>
<name>A0AAD5LXI6_PARTN</name>
<dbReference type="AlphaFoldDB" id="A0AAD5LXI6"/>
<dbReference type="Proteomes" id="UP001196413">
    <property type="component" value="Unassembled WGS sequence"/>
</dbReference>
<organism evidence="1 2">
    <name type="scientific">Parelaphostrongylus tenuis</name>
    <name type="common">Meningeal worm</name>
    <dbReference type="NCBI Taxonomy" id="148309"/>
    <lineage>
        <taxon>Eukaryota</taxon>
        <taxon>Metazoa</taxon>
        <taxon>Ecdysozoa</taxon>
        <taxon>Nematoda</taxon>
        <taxon>Chromadorea</taxon>
        <taxon>Rhabditida</taxon>
        <taxon>Rhabditina</taxon>
        <taxon>Rhabditomorpha</taxon>
        <taxon>Strongyloidea</taxon>
        <taxon>Metastrongylidae</taxon>
        <taxon>Parelaphostrongylus</taxon>
    </lineage>
</organism>
<evidence type="ECO:0000313" key="1">
    <source>
        <dbReference type="EMBL" id="KAJ1348542.1"/>
    </source>
</evidence>
<comment type="caution">
    <text evidence="1">The sequence shown here is derived from an EMBL/GenBank/DDBJ whole genome shotgun (WGS) entry which is preliminary data.</text>
</comment>
<reference evidence="1" key="1">
    <citation type="submission" date="2021-06" db="EMBL/GenBank/DDBJ databases">
        <title>Parelaphostrongylus tenuis whole genome reference sequence.</title>
        <authorList>
            <person name="Garwood T.J."/>
            <person name="Larsen P.A."/>
            <person name="Fountain-Jones N.M."/>
            <person name="Garbe J.R."/>
            <person name="Macchietto M.G."/>
            <person name="Kania S.A."/>
            <person name="Gerhold R.W."/>
            <person name="Richards J.E."/>
            <person name="Wolf T.M."/>
        </authorList>
    </citation>
    <scope>NUCLEOTIDE SEQUENCE</scope>
    <source>
        <strain evidence="1">MNPRO001-30</strain>
        <tissue evidence="1">Meninges</tissue>
    </source>
</reference>
<keyword evidence="2" id="KW-1185">Reference proteome</keyword>
<dbReference type="EMBL" id="JAHQIW010000518">
    <property type="protein sequence ID" value="KAJ1348542.1"/>
    <property type="molecule type" value="Genomic_DNA"/>
</dbReference>
<accession>A0AAD5LXI6</accession>
<sequence length="74" mass="8498">MTTPAEIQKPRKLKSDEPYDAEKILMESSVKEEKKPIMAASTGKRRTKAFDINTSLKAENTCFNVIRRRLSKQL</sequence>
<gene>
    <name evidence="1" type="ORF">KIN20_003865</name>
</gene>
<evidence type="ECO:0000313" key="2">
    <source>
        <dbReference type="Proteomes" id="UP001196413"/>
    </source>
</evidence>